<sequence length="428" mass="48601">MIFLHRGRLYNAPSPRESALSALRSVTSANQLFALSCPEELKHPVNDRILLSSYAGWDEDHDRIFEKDTVYPSTSLSHAIINAYATHQDLILRPDEVWLEVLNQLSLYTLDNNQVSLELFAYRENPIWSIQASDLSADNLPGAIDGGFTYRLRKQPTWLKEWMMPDFSTTTPADKTIAQIVLTGRPNVKIQPRGQDEKCYTFDPKDLDEQSKCGLPSVSLLGSREDWQVLRDKLDYLLEKEIWGEDVHTYAKGLEGIFKRFVDTWDKPNSAEVKEFWSKMVVPRLGLDCDVDHEQFLITGWLTGFYFNDGRGIIKAEETGVKLGDFTHKTLGLYDLPVGYGTLFVNVYNFPKKNYHRQIKLVAGNIGVYRTELGPGQVSAEPLSGWFGSGPHSQVVYTVPKVEGEKNMLNEKLLTCQYPDSDYTGVTN</sequence>
<dbReference type="Pfam" id="PF14388">
    <property type="entry name" value="DUF4419"/>
    <property type="match status" value="1"/>
</dbReference>
<dbReference type="AlphaFoldDB" id="A0A0F7ZH89"/>
<name>A0A0F7ZH89_9HYPO</name>
<evidence type="ECO:0000313" key="1">
    <source>
        <dbReference type="EMBL" id="KJZ72221.1"/>
    </source>
</evidence>
<protein>
    <submittedName>
        <fullName evidence="1">Uncharacterized protein</fullName>
    </submittedName>
</protein>
<organism evidence="1 2">
    <name type="scientific">Hirsutella minnesotensis 3608</name>
    <dbReference type="NCBI Taxonomy" id="1043627"/>
    <lineage>
        <taxon>Eukaryota</taxon>
        <taxon>Fungi</taxon>
        <taxon>Dikarya</taxon>
        <taxon>Ascomycota</taxon>
        <taxon>Pezizomycotina</taxon>
        <taxon>Sordariomycetes</taxon>
        <taxon>Hypocreomycetidae</taxon>
        <taxon>Hypocreales</taxon>
        <taxon>Ophiocordycipitaceae</taxon>
        <taxon>Hirsutella</taxon>
    </lineage>
</organism>
<keyword evidence="2" id="KW-1185">Reference proteome</keyword>
<proteinExistence type="predicted"/>
<dbReference type="PANTHER" id="PTHR31252:SF11">
    <property type="entry name" value="DUF4419 DOMAIN-CONTAINING PROTEIN"/>
    <property type="match status" value="1"/>
</dbReference>
<gene>
    <name evidence="1" type="ORF">HIM_08363</name>
</gene>
<dbReference type="OrthoDB" id="9978173at2759"/>
<dbReference type="InterPro" id="IPR025533">
    <property type="entry name" value="DUF4419"/>
</dbReference>
<dbReference type="PANTHER" id="PTHR31252">
    <property type="entry name" value="DUF4419 DOMAIN-CONTAINING PROTEIN"/>
    <property type="match status" value="1"/>
</dbReference>
<accession>A0A0F7ZH89</accession>
<reference evidence="1 2" key="1">
    <citation type="journal article" date="2014" name="Genome Biol. Evol.">
        <title>Comparative genomics and transcriptomics analyses reveal divergent lifestyle features of nematode endoparasitic fungus Hirsutella minnesotensis.</title>
        <authorList>
            <person name="Lai Y."/>
            <person name="Liu K."/>
            <person name="Zhang X."/>
            <person name="Zhang X."/>
            <person name="Li K."/>
            <person name="Wang N."/>
            <person name="Shu C."/>
            <person name="Wu Y."/>
            <person name="Wang C."/>
            <person name="Bushley K.E."/>
            <person name="Xiang M."/>
            <person name="Liu X."/>
        </authorList>
    </citation>
    <scope>NUCLEOTIDE SEQUENCE [LARGE SCALE GENOMIC DNA]</scope>
    <source>
        <strain evidence="1 2">3608</strain>
    </source>
</reference>
<dbReference type="Proteomes" id="UP000054481">
    <property type="component" value="Unassembled WGS sequence"/>
</dbReference>
<evidence type="ECO:0000313" key="2">
    <source>
        <dbReference type="Proteomes" id="UP000054481"/>
    </source>
</evidence>
<dbReference type="EMBL" id="KQ030550">
    <property type="protein sequence ID" value="KJZ72221.1"/>
    <property type="molecule type" value="Genomic_DNA"/>
</dbReference>